<sequence>MRHISATVQVQVALRYVIALHKPISYSCGFNRAQPRVPLCKYK</sequence>
<dbReference type="AlphaFoldDB" id="A0A0A9DQB0"/>
<accession>A0A0A9DQB0</accession>
<evidence type="ECO:0000313" key="1">
    <source>
        <dbReference type="EMBL" id="JAD87845.1"/>
    </source>
</evidence>
<name>A0A0A9DQB0_ARUDO</name>
<organism evidence="1">
    <name type="scientific">Arundo donax</name>
    <name type="common">Giant reed</name>
    <name type="synonym">Donax arundinaceus</name>
    <dbReference type="NCBI Taxonomy" id="35708"/>
    <lineage>
        <taxon>Eukaryota</taxon>
        <taxon>Viridiplantae</taxon>
        <taxon>Streptophyta</taxon>
        <taxon>Embryophyta</taxon>
        <taxon>Tracheophyta</taxon>
        <taxon>Spermatophyta</taxon>
        <taxon>Magnoliopsida</taxon>
        <taxon>Liliopsida</taxon>
        <taxon>Poales</taxon>
        <taxon>Poaceae</taxon>
        <taxon>PACMAD clade</taxon>
        <taxon>Arundinoideae</taxon>
        <taxon>Arundineae</taxon>
        <taxon>Arundo</taxon>
    </lineage>
</organism>
<reference evidence="1" key="1">
    <citation type="submission" date="2014-09" db="EMBL/GenBank/DDBJ databases">
        <authorList>
            <person name="Magalhaes I.L.F."/>
            <person name="Oliveira U."/>
            <person name="Santos F.R."/>
            <person name="Vidigal T.H.D.A."/>
            <person name="Brescovit A.D."/>
            <person name="Santos A.J."/>
        </authorList>
    </citation>
    <scope>NUCLEOTIDE SEQUENCE</scope>
    <source>
        <tissue evidence="1">Shoot tissue taken approximately 20 cm above the soil surface</tissue>
    </source>
</reference>
<proteinExistence type="predicted"/>
<reference evidence="1" key="2">
    <citation type="journal article" date="2015" name="Data Brief">
        <title>Shoot transcriptome of the giant reed, Arundo donax.</title>
        <authorList>
            <person name="Barrero R.A."/>
            <person name="Guerrero F.D."/>
            <person name="Moolhuijzen P."/>
            <person name="Goolsby J.A."/>
            <person name="Tidwell J."/>
            <person name="Bellgard S.E."/>
            <person name="Bellgard M.I."/>
        </authorList>
    </citation>
    <scope>NUCLEOTIDE SEQUENCE</scope>
    <source>
        <tissue evidence="1">Shoot tissue taken approximately 20 cm above the soil surface</tissue>
    </source>
</reference>
<protein>
    <submittedName>
        <fullName evidence="1">Uncharacterized protein</fullName>
    </submittedName>
</protein>
<dbReference type="EMBL" id="GBRH01210050">
    <property type="protein sequence ID" value="JAD87845.1"/>
    <property type="molecule type" value="Transcribed_RNA"/>
</dbReference>